<dbReference type="PROSITE" id="PS00211">
    <property type="entry name" value="ABC_TRANSPORTER_1"/>
    <property type="match status" value="1"/>
</dbReference>
<keyword evidence="4" id="KW-0547">Nucleotide-binding</keyword>
<feature type="transmembrane region" description="Helical" evidence="8">
    <location>
        <begin position="488"/>
        <end position="509"/>
    </location>
</feature>
<dbReference type="SMART" id="SM00382">
    <property type="entry name" value="AAA"/>
    <property type="match status" value="1"/>
</dbReference>
<evidence type="ECO:0000256" key="8">
    <source>
        <dbReference type="SAM" id="Phobius"/>
    </source>
</evidence>
<dbReference type="GO" id="GO:0016020">
    <property type="term" value="C:membrane"/>
    <property type="evidence" value="ECO:0007669"/>
    <property type="project" value="UniProtKB-SubCell"/>
</dbReference>
<evidence type="ECO:0000256" key="3">
    <source>
        <dbReference type="ARBA" id="ARBA00022692"/>
    </source>
</evidence>
<organism evidence="10 11">
    <name type="scientific">Vairimorpha necatrix</name>
    <dbReference type="NCBI Taxonomy" id="6039"/>
    <lineage>
        <taxon>Eukaryota</taxon>
        <taxon>Fungi</taxon>
        <taxon>Fungi incertae sedis</taxon>
        <taxon>Microsporidia</taxon>
        <taxon>Nosematidae</taxon>
        <taxon>Vairimorpha</taxon>
    </lineage>
</organism>
<evidence type="ECO:0000256" key="4">
    <source>
        <dbReference type="ARBA" id="ARBA00022741"/>
    </source>
</evidence>
<dbReference type="InterPro" id="IPR003593">
    <property type="entry name" value="AAA+_ATPase"/>
</dbReference>
<dbReference type="KEGG" id="vnx:VNE69_10083"/>
<dbReference type="GeneID" id="90542565"/>
<dbReference type="PANTHER" id="PTHR48041">
    <property type="entry name" value="ABC TRANSPORTER G FAMILY MEMBER 28"/>
    <property type="match status" value="1"/>
</dbReference>
<dbReference type="InterPro" id="IPR003439">
    <property type="entry name" value="ABC_transporter-like_ATP-bd"/>
</dbReference>
<keyword evidence="5" id="KW-0067">ATP-binding</keyword>
<keyword evidence="11" id="KW-1185">Reference proteome</keyword>
<dbReference type="AlphaFoldDB" id="A0AAX4JFK9"/>
<dbReference type="EMBL" id="CP142735">
    <property type="protein sequence ID" value="WUR04732.1"/>
    <property type="molecule type" value="Genomic_DNA"/>
</dbReference>
<keyword evidence="3 8" id="KW-0812">Transmembrane</keyword>
<feature type="domain" description="ABC transporter" evidence="9">
    <location>
        <begin position="8"/>
        <end position="251"/>
    </location>
</feature>
<name>A0AAX4JFK9_9MICR</name>
<keyword evidence="6 8" id="KW-1133">Transmembrane helix</keyword>
<feature type="transmembrane region" description="Helical" evidence="8">
    <location>
        <begin position="460"/>
        <end position="482"/>
    </location>
</feature>
<dbReference type="RefSeq" id="XP_065330877.1">
    <property type="nucleotide sequence ID" value="XM_065474805.1"/>
</dbReference>
<dbReference type="SUPFAM" id="SSF52540">
    <property type="entry name" value="P-loop containing nucleoside triphosphate hydrolases"/>
    <property type="match status" value="1"/>
</dbReference>
<dbReference type="GO" id="GO:0005524">
    <property type="term" value="F:ATP binding"/>
    <property type="evidence" value="ECO:0007669"/>
    <property type="project" value="UniProtKB-KW"/>
</dbReference>
<keyword evidence="7 8" id="KW-0472">Membrane</keyword>
<feature type="transmembrane region" description="Helical" evidence="8">
    <location>
        <begin position="586"/>
        <end position="609"/>
    </location>
</feature>
<keyword evidence="2" id="KW-0813">Transport</keyword>
<feature type="transmembrane region" description="Helical" evidence="8">
    <location>
        <begin position="376"/>
        <end position="399"/>
    </location>
</feature>
<gene>
    <name evidence="10" type="ORF">VNE69_10083</name>
</gene>
<dbReference type="InterPro" id="IPR017871">
    <property type="entry name" value="ABC_transporter-like_CS"/>
</dbReference>
<evidence type="ECO:0000313" key="10">
    <source>
        <dbReference type="EMBL" id="WUR04732.1"/>
    </source>
</evidence>
<evidence type="ECO:0000256" key="5">
    <source>
        <dbReference type="ARBA" id="ARBA00022840"/>
    </source>
</evidence>
<feature type="transmembrane region" description="Helical" evidence="8">
    <location>
        <begin position="335"/>
        <end position="355"/>
    </location>
</feature>
<dbReference type="PROSITE" id="PS50893">
    <property type="entry name" value="ABC_TRANSPORTER_2"/>
    <property type="match status" value="1"/>
</dbReference>
<proteinExistence type="predicted"/>
<dbReference type="GO" id="GO:0016887">
    <property type="term" value="F:ATP hydrolysis activity"/>
    <property type="evidence" value="ECO:0007669"/>
    <property type="project" value="InterPro"/>
</dbReference>
<dbReference type="InterPro" id="IPR050352">
    <property type="entry name" value="ABCG_transporters"/>
</dbReference>
<evidence type="ECO:0000256" key="2">
    <source>
        <dbReference type="ARBA" id="ARBA00022448"/>
    </source>
</evidence>
<evidence type="ECO:0000259" key="9">
    <source>
        <dbReference type="PROSITE" id="PS50893"/>
    </source>
</evidence>
<reference evidence="10" key="1">
    <citation type="journal article" date="2024" name="BMC Genomics">
        <title>Functional annotation of a divergent genome using sequence and structure-based similarity.</title>
        <authorList>
            <person name="Svedberg D."/>
            <person name="Winiger R.R."/>
            <person name="Berg A."/>
            <person name="Sharma H."/>
            <person name="Tellgren-Roth C."/>
            <person name="Debrunner-Vossbrinck B.A."/>
            <person name="Vossbrinck C.R."/>
            <person name="Barandun J."/>
        </authorList>
    </citation>
    <scope>NUCLEOTIDE SEQUENCE</scope>
    <source>
        <strain evidence="10">Illinois isolate</strain>
    </source>
</reference>
<feature type="transmembrane region" description="Helical" evidence="8">
    <location>
        <begin position="429"/>
        <end position="451"/>
    </location>
</feature>
<evidence type="ECO:0000256" key="6">
    <source>
        <dbReference type="ARBA" id="ARBA00022989"/>
    </source>
</evidence>
<comment type="subcellular location">
    <subcellularLocation>
        <location evidence="1">Membrane</location>
        <topology evidence="1">Multi-pass membrane protein</topology>
    </subcellularLocation>
</comment>
<dbReference type="PANTHER" id="PTHR48041:SF91">
    <property type="entry name" value="ABC TRANSPORTER G FAMILY MEMBER 28"/>
    <property type="match status" value="1"/>
</dbReference>
<protein>
    <submittedName>
        <fullName evidence="10">ABC transporter</fullName>
    </submittedName>
</protein>
<dbReference type="InterPro" id="IPR027417">
    <property type="entry name" value="P-loop_NTPase"/>
</dbReference>
<evidence type="ECO:0000256" key="7">
    <source>
        <dbReference type="ARBA" id="ARBA00023136"/>
    </source>
</evidence>
<sequence length="621" mass="72079">MERQIKTLEFENLYLDVPKFGPNGHVSYTRILRCLSGKIESGKLTAVIGSSGCGKTHFLRMLVGDISEKSKTFGKILYNGKEREPEEWKMKFSYVPQDDIFYPDLSINNHMKYYMSLFEDKSSEFYEHKIDKILERCSILHQKNNFFGALSGGERKRALIAISMINDPEILILDEPTTGIDSNTASEIIQTLKKYAQDYNCMVISAIHQPGPGLFSYFDDLIALVKLGVFYIGPYKQLESFLIGNGISMESDLSLPELLFVILVDNSKFPEAKKYKSNVKKIIEKNEDKCKKYNNNRICNNYKTLDFKHKFADSWKVIKYSFNATYNVNKLSVKIVLMVFISIIAILFEPIFHFVESYPFNHLKFYDELKLCSYGQILSFSFAVVSHLYSITHSIWSFYAYTGVWSHNRCFVIEYLNGRYTYGTYFMATFYYCLIRNFIFFSVKFCLYLLFFRNFLFHPIVFLVFIISTILNIFLFTCMSIISEYNIVFSLIYFFIIQSPLVTCDTAVFKLNHDDILMYVLSIIPILNLRLFLKMRCFGLAEKFADKTAILEFLNKTCVKEIIHCSYDEGLENTIFYNKFGKSADFITGISIFGSCLLLIGGATILYIVDKIPNMRFKLTK</sequence>
<accession>A0AAX4JFK9</accession>
<dbReference type="Pfam" id="PF00005">
    <property type="entry name" value="ABC_tran"/>
    <property type="match status" value="1"/>
</dbReference>
<dbReference type="GO" id="GO:0042626">
    <property type="term" value="F:ATPase-coupled transmembrane transporter activity"/>
    <property type="evidence" value="ECO:0007669"/>
    <property type="project" value="TreeGrafter"/>
</dbReference>
<evidence type="ECO:0000256" key="1">
    <source>
        <dbReference type="ARBA" id="ARBA00004141"/>
    </source>
</evidence>
<dbReference type="Proteomes" id="UP001334084">
    <property type="component" value="Chromosome 10"/>
</dbReference>
<evidence type="ECO:0000313" key="11">
    <source>
        <dbReference type="Proteomes" id="UP001334084"/>
    </source>
</evidence>
<feature type="transmembrane region" description="Helical" evidence="8">
    <location>
        <begin position="516"/>
        <end position="533"/>
    </location>
</feature>
<dbReference type="Gene3D" id="3.40.50.300">
    <property type="entry name" value="P-loop containing nucleotide triphosphate hydrolases"/>
    <property type="match status" value="1"/>
</dbReference>